<dbReference type="Proteomes" id="UP000694844">
    <property type="component" value="Chromosome 9"/>
</dbReference>
<evidence type="ECO:0000313" key="3">
    <source>
        <dbReference type="RefSeq" id="XP_022303979.1"/>
    </source>
</evidence>
<protein>
    <submittedName>
        <fullName evidence="3">Uncharacterized protein LOC111111346 isoform X1</fullName>
    </submittedName>
</protein>
<gene>
    <name evidence="3" type="primary">LOC111111346</name>
</gene>
<sequence length="259" mass="29659">MDYLQLHLMIYSTILFLECRGLVDYQFPVFSTKSCPKNNDEWNERSAFINCTDSRGYMCLPNEMFTELLEFCYTSPGIAIIKGLCLYLDNNSSTELYDCDTFLKGCPDKLYYSYNVYEYPSCSAVRQGCFIAEPSCVGTATSYKTSNPHVTNVTETRGITIHNTTIHHGGSTWVIIIGLIIIIALMCAAFFIQLCYHRNKNRSSRNRLQVSYETVDVEGRHQMYHQIRYLIHSLTKDVQDDGRDADASLMQSNQSTNDH</sequence>
<name>A0A8B8BMB2_CRAVI</name>
<keyword evidence="2" id="KW-1185">Reference proteome</keyword>
<evidence type="ECO:0000256" key="1">
    <source>
        <dbReference type="SAM" id="Phobius"/>
    </source>
</evidence>
<dbReference type="AlphaFoldDB" id="A0A8B8BMB2"/>
<evidence type="ECO:0000313" key="2">
    <source>
        <dbReference type="Proteomes" id="UP000694844"/>
    </source>
</evidence>
<keyword evidence="1" id="KW-0472">Membrane</keyword>
<reference evidence="3" key="1">
    <citation type="submission" date="2025-08" db="UniProtKB">
        <authorList>
            <consortium name="RefSeq"/>
        </authorList>
    </citation>
    <scope>IDENTIFICATION</scope>
    <source>
        <tissue evidence="3">Whole sample</tissue>
    </source>
</reference>
<keyword evidence="1" id="KW-0812">Transmembrane</keyword>
<proteinExistence type="predicted"/>
<organism evidence="2 3">
    <name type="scientific">Crassostrea virginica</name>
    <name type="common">Eastern oyster</name>
    <dbReference type="NCBI Taxonomy" id="6565"/>
    <lineage>
        <taxon>Eukaryota</taxon>
        <taxon>Metazoa</taxon>
        <taxon>Spiralia</taxon>
        <taxon>Lophotrochozoa</taxon>
        <taxon>Mollusca</taxon>
        <taxon>Bivalvia</taxon>
        <taxon>Autobranchia</taxon>
        <taxon>Pteriomorphia</taxon>
        <taxon>Ostreida</taxon>
        <taxon>Ostreoidea</taxon>
        <taxon>Ostreidae</taxon>
        <taxon>Crassostrea</taxon>
    </lineage>
</organism>
<feature type="transmembrane region" description="Helical" evidence="1">
    <location>
        <begin position="173"/>
        <end position="196"/>
    </location>
</feature>
<dbReference type="GeneID" id="111111346"/>
<dbReference type="KEGG" id="cvn:111111346"/>
<keyword evidence="1" id="KW-1133">Transmembrane helix</keyword>
<dbReference type="RefSeq" id="XP_022303979.1">
    <property type="nucleotide sequence ID" value="XM_022448271.1"/>
</dbReference>
<dbReference type="OrthoDB" id="6214247at2759"/>
<accession>A0A8B8BMB2</accession>